<keyword evidence="2" id="KW-0812">Transmembrane</keyword>
<organism evidence="3 4">
    <name type="scientific">Streptomyces durbertensis</name>
    <dbReference type="NCBI Taxonomy" id="2448886"/>
    <lineage>
        <taxon>Bacteria</taxon>
        <taxon>Bacillati</taxon>
        <taxon>Actinomycetota</taxon>
        <taxon>Actinomycetes</taxon>
        <taxon>Kitasatosporales</taxon>
        <taxon>Streptomycetaceae</taxon>
        <taxon>Streptomyces</taxon>
    </lineage>
</organism>
<feature type="transmembrane region" description="Helical" evidence="2">
    <location>
        <begin position="69"/>
        <end position="91"/>
    </location>
</feature>
<gene>
    <name evidence="3" type="ORF">GL263_00830</name>
</gene>
<evidence type="ECO:0000313" key="3">
    <source>
        <dbReference type="EMBL" id="MBB1242129.1"/>
    </source>
</evidence>
<dbReference type="RefSeq" id="WP_182853560.1">
    <property type="nucleotide sequence ID" value="NZ_WMLF01000005.1"/>
</dbReference>
<evidence type="ECO:0000256" key="1">
    <source>
        <dbReference type="SAM" id="MobiDB-lite"/>
    </source>
</evidence>
<feature type="region of interest" description="Disordered" evidence="1">
    <location>
        <begin position="104"/>
        <end position="142"/>
    </location>
</feature>
<dbReference type="Proteomes" id="UP000766698">
    <property type="component" value="Unassembled WGS sequence"/>
</dbReference>
<dbReference type="EMBL" id="WMLF01000005">
    <property type="protein sequence ID" value="MBB1242129.1"/>
    <property type="molecule type" value="Genomic_DNA"/>
</dbReference>
<keyword evidence="2" id="KW-1133">Transmembrane helix</keyword>
<evidence type="ECO:0000313" key="4">
    <source>
        <dbReference type="Proteomes" id="UP000766698"/>
    </source>
</evidence>
<accession>A0ABR6ECB4</accession>
<keyword evidence="2" id="KW-0472">Membrane</keyword>
<reference evidence="4" key="1">
    <citation type="journal article" date="2020" name="Syst. Appl. Microbiol.">
        <title>Streptomyces alkaliterrae sp. nov., isolated from an alkaline soil, and emended descriptions of Streptomyces alkaliphilus, Streptomyces calidiresistens and Streptomyces durbertensis.</title>
        <authorList>
            <person name="Swiecimska M."/>
            <person name="Golinska P."/>
            <person name="Nouioui I."/>
            <person name="Wypij M."/>
            <person name="Rai M."/>
            <person name="Sangal V."/>
            <person name="Goodfellow M."/>
        </authorList>
    </citation>
    <scope>NUCLEOTIDE SEQUENCE [LARGE SCALE GENOMIC DNA]</scope>
    <source>
        <strain evidence="4">DSM 104538</strain>
    </source>
</reference>
<evidence type="ECO:0000256" key="2">
    <source>
        <dbReference type="SAM" id="Phobius"/>
    </source>
</evidence>
<proteinExistence type="predicted"/>
<comment type="caution">
    <text evidence="3">The sequence shown here is derived from an EMBL/GenBank/DDBJ whole genome shotgun (WGS) entry which is preliminary data.</text>
</comment>
<name>A0ABR6ECB4_9ACTN</name>
<sequence>MDTVLRVMNRLLLGLVGLGLLVLGAAALVAAADLPERWGFGLPAGWSWTGPQEVVLAEGDRTRWRGERWWWPTVFAVLGVLAALLLWWLLAQLGRGRVREMTLAPTAGGKHGPYDGPYNAPDGAPHDGPDEGAHHGPDDGPDAVLRARALEEAMAAEAGSLPGVDRAAVRLVGRPRAPRARIGLLLEPYAVPDEAVHRLSTEVLENARSSAGLERLPAETRLRAVRHRPSRVG</sequence>
<protein>
    <submittedName>
        <fullName evidence="3">Alkaline shock response membrane anchor protein AmaP</fullName>
    </submittedName>
</protein>
<feature type="compositionally biased region" description="Basic and acidic residues" evidence="1">
    <location>
        <begin position="124"/>
        <end position="138"/>
    </location>
</feature>
<keyword evidence="4" id="KW-1185">Reference proteome</keyword>